<feature type="domain" description="RRM" evidence="7">
    <location>
        <begin position="221"/>
        <end position="315"/>
    </location>
</feature>
<evidence type="ECO:0000256" key="1">
    <source>
        <dbReference type="ARBA" id="ARBA00004604"/>
    </source>
</evidence>
<dbReference type="CDD" id="cd12395">
    <property type="entry name" value="RRM2_RBM34"/>
    <property type="match status" value="1"/>
</dbReference>
<dbReference type="InterPro" id="IPR012677">
    <property type="entry name" value="Nucleotide-bd_a/b_plait_sf"/>
</dbReference>
<feature type="compositionally biased region" description="Polar residues" evidence="6">
    <location>
        <begin position="125"/>
        <end position="136"/>
    </location>
</feature>
<comment type="similarity">
    <text evidence="2">Belongs to the RRM RBM34 family.</text>
</comment>
<comment type="subcellular location">
    <subcellularLocation>
        <location evidence="1">Nucleus</location>
        <location evidence="1">Nucleolus</location>
    </subcellularLocation>
</comment>
<dbReference type="Proteomes" id="UP001324115">
    <property type="component" value="Unassembled WGS sequence"/>
</dbReference>
<organism evidence="8 9">
    <name type="scientific">Quercus rubra</name>
    <name type="common">Northern red oak</name>
    <name type="synonym">Quercus borealis</name>
    <dbReference type="NCBI Taxonomy" id="3512"/>
    <lineage>
        <taxon>Eukaryota</taxon>
        <taxon>Viridiplantae</taxon>
        <taxon>Streptophyta</taxon>
        <taxon>Embryophyta</taxon>
        <taxon>Tracheophyta</taxon>
        <taxon>Spermatophyta</taxon>
        <taxon>Magnoliopsida</taxon>
        <taxon>eudicotyledons</taxon>
        <taxon>Gunneridae</taxon>
        <taxon>Pentapetalae</taxon>
        <taxon>rosids</taxon>
        <taxon>fabids</taxon>
        <taxon>Fagales</taxon>
        <taxon>Fagaceae</taxon>
        <taxon>Quercus</taxon>
    </lineage>
</organism>
<dbReference type="InterPro" id="IPR034221">
    <property type="entry name" value="RBM34_RRM2"/>
</dbReference>
<evidence type="ECO:0000256" key="5">
    <source>
        <dbReference type="PROSITE-ProRule" id="PRU00176"/>
    </source>
</evidence>
<feature type="region of interest" description="Disordered" evidence="6">
    <location>
        <begin position="1"/>
        <end position="27"/>
    </location>
</feature>
<sequence length="543" mass="61176">MGKLKKSKEVEAKPKSPKTKTKTKTDTDIFQSLFGTPQDAAVSIFSSVNPYKRNSNDQAGFAPAESLISQNPNLKEEEKKKSKRKRDKESKEEISQNPNLNDDGDSDLVPEAPLEAKKSKKEVTLNPNFGSESNLGSVPKGEENPDLGLKDREEKKKKKKRKRDELERQYEAKKFGAVEEEEVEEKQEKKVVVGVKRKTVDSVEDMVVSNNGFDDESKLLRTVFVGNLPLKIKKKALIKEFKQFGEIESVRIRSVPVLDTKLPRKGAILSKKINEAADCVHAYIVFKTEESAQASLSYNMAAVAGNHIRVDRACPPRKKLKGEIGSLYDSKRTIFVGNLPYDVKDEELYQLFSGIGNLGSCIEAIRVIRHSHISLGKGIAYVLFKTREAANMVVKKRNWKLRDRELRISHARNDSTPSKRPNPSPAEAPTTPAKRLAMDPRTPKSNNRANTKAPLSYQGKRAHKSDLQKSDHPKSSRPGHLNSKNQREKSKERMRKRPAVAARRAKETVRKDGGSSRQAGIKRKLDSQTPESFQQRKKFKKSK</sequence>
<evidence type="ECO:0000256" key="3">
    <source>
        <dbReference type="ARBA" id="ARBA00022884"/>
    </source>
</evidence>
<evidence type="ECO:0000259" key="7">
    <source>
        <dbReference type="PROSITE" id="PS50102"/>
    </source>
</evidence>
<feature type="region of interest" description="Disordered" evidence="6">
    <location>
        <begin position="405"/>
        <end position="543"/>
    </location>
</feature>
<gene>
    <name evidence="8" type="ORF">RGQ29_007283</name>
</gene>
<accession>A0AAN7DX40</accession>
<name>A0AAN7DX40_QUERU</name>
<feature type="compositionally biased region" description="Basic and acidic residues" evidence="6">
    <location>
        <begin position="504"/>
        <end position="514"/>
    </location>
</feature>
<evidence type="ECO:0000256" key="2">
    <source>
        <dbReference type="ARBA" id="ARBA00007077"/>
    </source>
</evidence>
<evidence type="ECO:0000313" key="9">
    <source>
        <dbReference type="Proteomes" id="UP001324115"/>
    </source>
</evidence>
<reference evidence="8 9" key="1">
    <citation type="journal article" date="2023" name="G3 (Bethesda)">
        <title>A haplotype-resolved chromosome-scale genome for Quercus rubra L. provides insights into the genetics of adaptive traits for red oak species.</title>
        <authorList>
            <person name="Kapoor B."/>
            <person name="Jenkins J."/>
            <person name="Schmutz J."/>
            <person name="Zhebentyayeva T."/>
            <person name="Kuelheim C."/>
            <person name="Coggeshall M."/>
            <person name="Heim C."/>
            <person name="Lasky J.R."/>
            <person name="Leites L."/>
            <person name="Islam-Faridi N."/>
            <person name="Romero-Severson J."/>
            <person name="DeLeo V.L."/>
            <person name="Lucas S.M."/>
            <person name="Lazic D."/>
            <person name="Gailing O."/>
            <person name="Carlson J."/>
            <person name="Staton M."/>
        </authorList>
    </citation>
    <scope>NUCLEOTIDE SEQUENCE [LARGE SCALE GENOMIC DNA]</scope>
    <source>
        <strain evidence="8">Pseudo-F2</strain>
    </source>
</reference>
<dbReference type="Gene3D" id="3.30.70.330">
    <property type="match status" value="2"/>
</dbReference>
<comment type="caution">
    <text evidence="8">The sequence shown here is derived from an EMBL/GenBank/DDBJ whole genome shotgun (WGS) entry which is preliminary data.</text>
</comment>
<feature type="compositionally biased region" description="Basic and acidic residues" evidence="6">
    <location>
        <begin position="464"/>
        <end position="474"/>
    </location>
</feature>
<dbReference type="InterPro" id="IPR000504">
    <property type="entry name" value="RRM_dom"/>
</dbReference>
<evidence type="ECO:0000256" key="4">
    <source>
        <dbReference type="ARBA" id="ARBA00023242"/>
    </source>
</evidence>
<dbReference type="SUPFAM" id="SSF54928">
    <property type="entry name" value="RNA-binding domain, RBD"/>
    <property type="match status" value="2"/>
</dbReference>
<keyword evidence="9" id="KW-1185">Reference proteome</keyword>
<dbReference type="Pfam" id="PF00076">
    <property type="entry name" value="RRM_1"/>
    <property type="match status" value="2"/>
</dbReference>
<feature type="compositionally biased region" description="Basic and acidic residues" evidence="6">
    <location>
        <begin position="140"/>
        <end position="154"/>
    </location>
</feature>
<dbReference type="CDD" id="cd12394">
    <property type="entry name" value="RRM1_RBM34"/>
    <property type="match status" value="1"/>
</dbReference>
<dbReference type="PANTHER" id="PTHR23236">
    <property type="entry name" value="EUKARYOTIC TRANSLATION INITIATION FACTOR 4B/4H"/>
    <property type="match status" value="1"/>
</dbReference>
<dbReference type="PANTHER" id="PTHR23236:SF25">
    <property type="entry name" value="RNA-BINDING PROTEIN 34"/>
    <property type="match status" value="1"/>
</dbReference>
<dbReference type="GO" id="GO:0005730">
    <property type="term" value="C:nucleolus"/>
    <property type="evidence" value="ECO:0007669"/>
    <property type="project" value="UniProtKB-SubCell"/>
</dbReference>
<dbReference type="InterPro" id="IPR035979">
    <property type="entry name" value="RBD_domain_sf"/>
</dbReference>
<evidence type="ECO:0000256" key="6">
    <source>
        <dbReference type="SAM" id="MobiDB-lite"/>
    </source>
</evidence>
<dbReference type="PROSITE" id="PS50102">
    <property type="entry name" value="RRM"/>
    <property type="match status" value="2"/>
</dbReference>
<keyword evidence="4" id="KW-0539">Nucleus</keyword>
<evidence type="ECO:0000313" key="8">
    <source>
        <dbReference type="EMBL" id="KAK4557461.1"/>
    </source>
</evidence>
<dbReference type="GO" id="GO:0003723">
    <property type="term" value="F:RNA binding"/>
    <property type="evidence" value="ECO:0007669"/>
    <property type="project" value="UniProtKB-UniRule"/>
</dbReference>
<feature type="compositionally biased region" description="Basic and acidic residues" evidence="6">
    <location>
        <begin position="114"/>
        <end position="123"/>
    </location>
</feature>
<dbReference type="SMART" id="SM00360">
    <property type="entry name" value="RRM"/>
    <property type="match status" value="2"/>
</dbReference>
<dbReference type="AlphaFoldDB" id="A0AAN7DX40"/>
<feature type="region of interest" description="Disordered" evidence="6">
    <location>
        <begin position="50"/>
        <end position="166"/>
    </location>
</feature>
<protein>
    <recommendedName>
        <fullName evidence="7">RRM domain-containing protein</fullName>
    </recommendedName>
</protein>
<feature type="domain" description="RRM" evidence="7">
    <location>
        <begin position="332"/>
        <end position="413"/>
    </location>
</feature>
<keyword evidence="3 5" id="KW-0694">RNA-binding</keyword>
<proteinExistence type="inferred from homology"/>
<dbReference type="EMBL" id="JAXUIC010000012">
    <property type="protein sequence ID" value="KAK4557461.1"/>
    <property type="molecule type" value="Genomic_DNA"/>
</dbReference>